<dbReference type="AlphaFoldDB" id="A0A5A9P0S9"/>
<gene>
    <name evidence="7" type="ORF">E1301_Tti010104</name>
</gene>
<dbReference type="Pfam" id="PF00619">
    <property type="entry name" value="CARD"/>
    <property type="match status" value="1"/>
</dbReference>
<comment type="caution">
    <text evidence="7">The sequence shown here is derived from an EMBL/GenBank/DDBJ whole genome shotgun (WGS) entry which is preliminary data.</text>
</comment>
<evidence type="ECO:0000313" key="8">
    <source>
        <dbReference type="Proteomes" id="UP000324632"/>
    </source>
</evidence>
<dbReference type="EMBL" id="SOYY01000010">
    <property type="protein sequence ID" value="KAA0715518.1"/>
    <property type="molecule type" value="Genomic_DNA"/>
</dbReference>
<dbReference type="PANTHER" id="PTHR46985">
    <property type="entry name" value="NACHT, LRR AND PYD DOMAINS-CONTAINING PROTEIN 1"/>
    <property type="match status" value="1"/>
</dbReference>
<dbReference type="SUPFAM" id="SSF47986">
    <property type="entry name" value="DEATH domain"/>
    <property type="match status" value="2"/>
</dbReference>
<evidence type="ECO:0000256" key="3">
    <source>
        <dbReference type="ARBA" id="ARBA00022588"/>
    </source>
</evidence>
<dbReference type="GO" id="GO:0005829">
    <property type="term" value="C:cytosol"/>
    <property type="evidence" value="ECO:0007669"/>
    <property type="project" value="UniProtKB-SubCell"/>
</dbReference>
<dbReference type="CDD" id="cd01671">
    <property type="entry name" value="CARD"/>
    <property type="match status" value="1"/>
</dbReference>
<protein>
    <recommendedName>
        <fullName evidence="6">CARD domain-containing protein</fullName>
    </recommendedName>
</protein>
<comment type="subcellular location">
    <subcellularLocation>
        <location evidence="1">Cytoplasm</location>
        <location evidence="1">Cytosol</location>
    </subcellularLocation>
</comment>
<keyword evidence="2" id="KW-0963">Cytoplasm</keyword>
<dbReference type="PANTHER" id="PTHR46985:SF2">
    <property type="entry name" value="APOPTOSIS-ASSOCIATED SPECK-LIKE PROTEIN CONTAINING A CARD"/>
    <property type="match status" value="1"/>
</dbReference>
<accession>A0A5A9P0S9</accession>
<name>A0A5A9P0S9_9TELE</name>
<evidence type="ECO:0000256" key="1">
    <source>
        <dbReference type="ARBA" id="ARBA00004514"/>
    </source>
</evidence>
<evidence type="ECO:0000313" key="7">
    <source>
        <dbReference type="EMBL" id="KAA0715518.1"/>
    </source>
</evidence>
<dbReference type="GO" id="GO:0042981">
    <property type="term" value="P:regulation of apoptotic process"/>
    <property type="evidence" value="ECO:0007669"/>
    <property type="project" value="InterPro"/>
</dbReference>
<organism evidence="7 8">
    <name type="scientific">Triplophysa tibetana</name>
    <dbReference type="NCBI Taxonomy" id="1572043"/>
    <lineage>
        <taxon>Eukaryota</taxon>
        <taxon>Metazoa</taxon>
        <taxon>Chordata</taxon>
        <taxon>Craniata</taxon>
        <taxon>Vertebrata</taxon>
        <taxon>Euteleostomi</taxon>
        <taxon>Actinopterygii</taxon>
        <taxon>Neopterygii</taxon>
        <taxon>Teleostei</taxon>
        <taxon>Ostariophysi</taxon>
        <taxon>Cypriniformes</taxon>
        <taxon>Nemacheilidae</taxon>
        <taxon>Triplophysa</taxon>
    </lineage>
</organism>
<dbReference type="InterPro" id="IPR011029">
    <property type="entry name" value="DEATH-like_dom_sf"/>
</dbReference>
<keyword evidence="5" id="KW-0395">Inflammatory response</keyword>
<dbReference type="PROSITE" id="PS50209">
    <property type="entry name" value="CARD"/>
    <property type="match status" value="1"/>
</dbReference>
<sequence length="174" mass="20201">MDKTVLRNKLKLVNWLSGDPFFLQHVQSREFITHSEYGMLKSIPVAQNQVIELLDIILKKGEKVCGYFLEMLSEDDVNAFSPELRDWIKTVKNSDCEVFLKEKKSLLVQRVKHIDLIVDDLDLHSESYGSIRAEATDQNKMRKLLDYINSKTIAERLVDALFKYESDLMNDLCS</sequence>
<dbReference type="InterPro" id="IPR051249">
    <property type="entry name" value="NLRP_Inflammasome"/>
</dbReference>
<evidence type="ECO:0000256" key="2">
    <source>
        <dbReference type="ARBA" id="ARBA00022490"/>
    </source>
</evidence>
<dbReference type="GO" id="GO:0045087">
    <property type="term" value="P:innate immune response"/>
    <property type="evidence" value="ECO:0007669"/>
    <property type="project" value="UniProtKB-KW"/>
</dbReference>
<proteinExistence type="predicted"/>
<dbReference type="GO" id="GO:0006954">
    <property type="term" value="P:inflammatory response"/>
    <property type="evidence" value="ECO:0007669"/>
    <property type="project" value="UniProtKB-KW"/>
</dbReference>
<keyword evidence="4" id="KW-0391">Immunity</keyword>
<keyword evidence="3" id="KW-0399">Innate immunity</keyword>
<evidence type="ECO:0000259" key="6">
    <source>
        <dbReference type="PROSITE" id="PS50209"/>
    </source>
</evidence>
<reference evidence="7 8" key="1">
    <citation type="journal article" date="2019" name="Mol. Ecol. Resour.">
        <title>Chromosome-level genome assembly of Triplophysa tibetana, a fish adapted to the harsh high-altitude environment of the Tibetan Plateau.</title>
        <authorList>
            <person name="Yang X."/>
            <person name="Liu H."/>
            <person name="Ma Z."/>
            <person name="Zou Y."/>
            <person name="Zou M."/>
            <person name="Mao Y."/>
            <person name="Li X."/>
            <person name="Wang H."/>
            <person name="Chen T."/>
            <person name="Wang W."/>
            <person name="Yang R."/>
        </authorList>
    </citation>
    <scope>NUCLEOTIDE SEQUENCE [LARGE SCALE GENOMIC DNA]</scope>
    <source>
        <strain evidence="7">TTIB1903HZAU</strain>
        <tissue evidence="7">Muscle</tissue>
    </source>
</reference>
<keyword evidence="8" id="KW-1185">Reference proteome</keyword>
<evidence type="ECO:0000256" key="5">
    <source>
        <dbReference type="ARBA" id="ARBA00023198"/>
    </source>
</evidence>
<dbReference type="InterPro" id="IPR001315">
    <property type="entry name" value="CARD"/>
</dbReference>
<evidence type="ECO:0000256" key="4">
    <source>
        <dbReference type="ARBA" id="ARBA00022859"/>
    </source>
</evidence>
<dbReference type="Proteomes" id="UP000324632">
    <property type="component" value="Chromosome 10"/>
</dbReference>
<dbReference type="Gene3D" id="1.10.533.10">
    <property type="entry name" value="Death Domain, Fas"/>
    <property type="match status" value="2"/>
</dbReference>
<feature type="domain" description="CARD" evidence="6">
    <location>
        <begin position="1"/>
        <end position="76"/>
    </location>
</feature>